<feature type="region of interest" description="Disordered" evidence="1">
    <location>
        <begin position="48"/>
        <end position="89"/>
    </location>
</feature>
<keyword evidence="3" id="KW-1185">Reference proteome</keyword>
<protein>
    <submittedName>
        <fullName evidence="2">Uncharacterized protein</fullName>
    </submittedName>
</protein>
<organism evidence="2 3">
    <name type="scientific">Pleurodeles waltl</name>
    <name type="common">Iberian ribbed newt</name>
    <dbReference type="NCBI Taxonomy" id="8319"/>
    <lineage>
        <taxon>Eukaryota</taxon>
        <taxon>Metazoa</taxon>
        <taxon>Chordata</taxon>
        <taxon>Craniata</taxon>
        <taxon>Vertebrata</taxon>
        <taxon>Euteleostomi</taxon>
        <taxon>Amphibia</taxon>
        <taxon>Batrachia</taxon>
        <taxon>Caudata</taxon>
        <taxon>Salamandroidea</taxon>
        <taxon>Salamandridae</taxon>
        <taxon>Pleurodelinae</taxon>
        <taxon>Pleurodeles</taxon>
    </lineage>
</organism>
<dbReference type="Proteomes" id="UP001066276">
    <property type="component" value="Chromosome 5"/>
</dbReference>
<evidence type="ECO:0000256" key="1">
    <source>
        <dbReference type="SAM" id="MobiDB-lite"/>
    </source>
</evidence>
<comment type="caution">
    <text evidence="2">The sequence shown here is derived from an EMBL/GenBank/DDBJ whole genome shotgun (WGS) entry which is preliminary data.</text>
</comment>
<accession>A0AAV7RI39</accession>
<feature type="compositionally biased region" description="Basic and acidic residues" evidence="1">
    <location>
        <begin position="1"/>
        <end position="12"/>
    </location>
</feature>
<evidence type="ECO:0000313" key="3">
    <source>
        <dbReference type="Proteomes" id="UP001066276"/>
    </source>
</evidence>
<gene>
    <name evidence="2" type="ORF">NDU88_003403</name>
</gene>
<dbReference type="EMBL" id="JANPWB010000009">
    <property type="protein sequence ID" value="KAJ1150613.1"/>
    <property type="molecule type" value="Genomic_DNA"/>
</dbReference>
<proteinExistence type="predicted"/>
<name>A0AAV7RI39_PLEWA</name>
<dbReference type="AlphaFoldDB" id="A0AAV7RI39"/>
<evidence type="ECO:0000313" key="2">
    <source>
        <dbReference type="EMBL" id="KAJ1150613.1"/>
    </source>
</evidence>
<sequence length="89" mass="9441">MNRGLKQEEKPWPRAFGRPDPGDPPPSFVNIGAVGAWEPPCSPSLGAWRAPAPVDAPVKLGRPTESADSGVDLPPPNLELRSTEPPRGP</sequence>
<reference evidence="2" key="1">
    <citation type="journal article" date="2022" name="bioRxiv">
        <title>Sequencing and chromosome-scale assembly of the giantPleurodeles waltlgenome.</title>
        <authorList>
            <person name="Brown T."/>
            <person name="Elewa A."/>
            <person name="Iarovenko S."/>
            <person name="Subramanian E."/>
            <person name="Araus A.J."/>
            <person name="Petzold A."/>
            <person name="Susuki M."/>
            <person name="Suzuki K.-i.T."/>
            <person name="Hayashi T."/>
            <person name="Toyoda A."/>
            <person name="Oliveira C."/>
            <person name="Osipova E."/>
            <person name="Leigh N.D."/>
            <person name="Simon A."/>
            <person name="Yun M.H."/>
        </authorList>
    </citation>
    <scope>NUCLEOTIDE SEQUENCE</scope>
    <source>
        <strain evidence="2">20211129_DDA</strain>
        <tissue evidence="2">Liver</tissue>
    </source>
</reference>
<feature type="region of interest" description="Disordered" evidence="1">
    <location>
        <begin position="1"/>
        <end position="33"/>
    </location>
</feature>